<dbReference type="FunFam" id="2.40.420.20:FF:000001">
    <property type="entry name" value="Efflux RND transporter periplasmic adaptor subunit"/>
    <property type="match status" value="1"/>
</dbReference>
<dbReference type="GO" id="GO:0046677">
    <property type="term" value="P:response to antibiotic"/>
    <property type="evidence" value="ECO:0007669"/>
    <property type="project" value="TreeGrafter"/>
</dbReference>
<evidence type="ECO:0000259" key="8">
    <source>
        <dbReference type="Pfam" id="PF25967"/>
    </source>
</evidence>
<feature type="domain" description="Multidrug resistance protein MdtA-like C-terminal permuted SH3" evidence="8">
    <location>
        <begin position="305"/>
        <end position="364"/>
    </location>
</feature>
<dbReference type="InterPro" id="IPR058625">
    <property type="entry name" value="MdtA-like_BSH"/>
</dbReference>
<dbReference type="PANTHER" id="PTHR30158:SF26">
    <property type="entry name" value="RESISTANCE-NODULATION-CELL DIVISION (RND) MULTIDRUG EFFLUX MEMBRANE FUSION PROTEIN MEXE"/>
    <property type="match status" value="1"/>
</dbReference>
<evidence type="ECO:0000256" key="4">
    <source>
        <dbReference type="SAM" id="SignalP"/>
    </source>
</evidence>
<dbReference type="AlphaFoldDB" id="A0A9J6RIA9"/>
<sequence>MLTPQYLRSLLLVALASTALAACQSSEQPHAAAKSGPEVNVAEVINLRITEWDEFTGRLEAPQTVALRPRVSGYIDEVVFKEGALVQEGDVLFLIDDQPLQAQVARLKADVAHAESELALAKRELQRAQRLKKQNAIAQEAVDNRLAHKQQAAATLQAKQAALAEMQLDLDYTQVKAPITGRVSRALITKGNYVTEGQSLLTTVVSTEKIYAYFDADEQTYLKYSQLAKEGSRPSSRDSQSPVFMGLVADEGYPHAGYIDFVDNQVNQQTGTIRGRAVFENRDGGLTPGLFARIKVAGSASYEGILIDDKAVATDLSHKFVWVVSDDNKVERRAVVLGKSHNGLRIIKQGLAAHERIIVNGVQRVRPGAVVQPQAVEMADQQLLAQLQQQQQRVDTLQAQTAVAASELPSDPRS</sequence>
<dbReference type="Gene3D" id="2.40.420.20">
    <property type="match status" value="1"/>
</dbReference>
<name>A0A9J6RIA9_9GAMM</name>
<evidence type="ECO:0000259" key="6">
    <source>
        <dbReference type="Pfam" id="PF25917"/>
    </source>
</evidence>
<gene>
    <name evidence="9" type="ORF">O0V09_00850</name>
</gene>
<dbReference type="InterPro" id="IPR058626">
    <property type="entry name" value="MdtA-like_b-barrel"/>
</dbReference>
<feature type="domain" description="Multidrug resistance protein MdtA-like alpha-helical hairpin" evidence="5">
    <location>
        <begin position="104"/>
        <end position="173"/>
    </location>
</feature>
<evidence type="ECO:0000259" key="7">
    <source>
        <dbReference type="Pfam" id="PF25944"/>
    </source>
</evidence>
<keyword evidence="10" id="KW-1185">Reference proteome</keyword>
<dbReference type="InterPro" id="IPR058627">
    <property type="entry name" value="MdtA-like_C"/>
</dbReference>
<feature type="coiled-coil region" evidence="3">
    <location>
        <begin position="380"/>
        <end position="407"/>
    </location>
</feature>
<dbReference type="Proteomes" id="UP001069090">
    <property type="component" value="Unassembled WGS sequence"/>
</dbReference>
<dbReference type="InterPro" id="IPR006143">
    <property type="entry name" value="RND_pump_MFP"/>
</dbReference>
<keyword evidence="3" id="KW-0175">Coiled coil</keyword>
<evidence type="ECO:0000259" key="5">
    <source>
        <dbReference type="Pfam" id="PF25876"/>
    </source>
</evidence>
<dbReference type="NCBIfam" id="TIGR01730">
    <property type="entry name" value="RND_mfp"/>
    <property type="match status" value="1"/>
</dbReference>
<dbReference type="PANTHER" id="PTHR30158">
    <property type="entry name" value="ACRA/E-RELATED COMPONENT OF DRUG EFFLUX TRANSPORTER"/>
    <property type="match status" value="1"/>
</dbReference>
<reference evidence="9 10" key="1">
    <citation type="submission" date="2022-12" db="EMBL/GenBank/DDBJ databases">
        <title>Dasania phycosphaerae sp. nov., isolated from particulate material of the south coast of Korea.</title>
        <authorList>
            <person name="Jiang Y."/>
        </authorList>
    </citation>
    <scope>NUCLEOTIDE SEQUENCE [LARGE SCALE GENOMIC DNA]</scope>
    <source>
        <strain evidence="9 10">GY-19</strain>
    </source>
</reference>
<comment type="caution">
    <text evidence="9">The sequence shown here is derived from an EMBL/GenBank/DDBJ whole genome shotgun (WGS) entry which is preliminary data.</text>
</comment>
<dbReference type="InterPro" id="IPR058624">
    <property type="entry name" value="MdtA-like_HH"/>
</dbReference>
<comment type="similarity">
    <text evidence="2">Belongs to the membrane fusion protein (MFP) (TC 8.A.1) family.</text>
</comment>
<dbReference type="Gene3D" id="2.40.30.170">
    <property type="match status" value="1"/>
</dbReference>
<feature type="signal peptide" evidence="4">
    <location>
        <begin position="1"/>
        <end position="21"/>
    </location>
</feature>
<organism evidence="9 10">
    <name type="scientific">Dasania phycosphaerae</name>
    <dbReference type="NCBI Taxonomy" id="2950436"/>
    <lineage>
        <taxon>Bacteria</taxon>
        <taxon>Pseudomonadati</taxon>
        <taxon>Pseudomonadota</taxon>
        <taxon>Gammaproteobacteria</taxon>
        <taxon>Cellvibrionales</taxon>
        <taxon>Spongiibacteraceae</taxon>
        <taxon>Dasania</taxon>
    </lineage>
</organism>
<dbReference type="Pfam" id="PF25876">
    <property type="entry name" value="HH_MFP_RND"/>
    <property type="match status" value="1"/>
</dbReference>
<feature type="domain" description="Multidrug resistance protein MdtA-like beta-barrel" evidence="7">
    <location>
        <begin position="249"/>
        <end position="296"/>
    </location>
</feature>
<dbReference type="RefSeq" id="WP_258329869.1">
    <property type="nucleotide sequence ID" value="NZ_JAPTGG010000001.1"/>
</dbReference>
<dbReference type="Pfam" id="PF25917">
    <property type="entry name" value="BSH_RND"/>
    <property type="match status" value="1"/>
</dbReference>
<feature type="domain" description="Multidrug resistance protein MdtA-like barrel-sandwich hybrid" evidence="6">
    <location>
        <begin position="64"/>
        <end position="205"/>
    </location>
</feature>
<dbReference type="GO" id="GO:0005886">
    <property type="term" value="C:plasma membrane"/>
    <property type="evidence" value="ECO:0007669"/>
    <property type="project" value="UniProtKB-SubCell"/>
</dbReference>
<evidence type="ECO:0000256" key="1">
    <source>
        <dbReference type="ARBA" id="ARBA00004519"/>
    </source>
</evidence>
<dbReference type="GO" id="GO:0022857">
    <property type="term" value="F:transmembrane transporter activity"/>
    <property type="evidence" value="ECO:0007669"/>
    <property type="project" value="InterPro"/>
</dbReference>
<evidence type="ECO:0000256" key="3">
    <source>
        <dbReference type="SAM" id="Coils"/>
    </source>
</evidence>
<dbReference type="Gene3D" id="1.10.287.470">
    <property type="entry name" value="Helix hairpin bin"/>
    <property type="match status" value="1"/>
</dbReference>
<evidence type="ECO:0000313" key="10">
    <source>
        <dbReference type="Proteomes" id="UP001069090"/>
    </source>
</evidence>
<evidence type="ECO:0000256" key="2">
    <source>
        <dbReference type="ARBA" id="ARBA00009477"/>
    </source>
</evidence>
<accession>A0A9J6RIA9</accession>
<evidence type="ECO:0000313" key="9">
    <source>
        <dbReference type="EMBL" id="MCZ0863725.1"/>
    </source>
</evidence>
<dbReference type="Pfam" id="PF25967">
    <property type="entry name" value="RND-MFP_C"/>
    <property type="match status" value="1"/>
</dbReference>
<dbReference type="SUPFAM" id="SSF111369">
    <property type="entry name" value="HlyD-like secretion proteins"/>
    <property type="match status" value="1"/>
</dbReference>
<feature type="chain" id="PRO_5039920501" evidence="4">
    <location>
        <begin position="22"/>
        <end position="414"/>
    </location>
</feature>
<comment type="subcellular location">
    <subcellularLocation>
        <location evidence="1">Cell inner membrane</location>
        <topology evidence="1">Lipid-anchor</topology>
    </subcellularLocation>
</comment>
<feature type="coiled-coil region" evidence="3">
    <location>
        <begin position="104"/>
        <end position="169"/>
    </location>
</feature>
<dbReference type="EMBL" id="JAPTGG010000001">
    <property type="protein sequence ID" value="MCZ0863725.1"/>
    <property type="molecule type" value="Genomic_DNA"/>
</dbReference>
<protein>
    <submittedName>
        <fullName evidence="9">Efflux RND transporter periplasmic adaptor subunit</fullName>
    </submittedName>
</protein>
<keyword evidence="4" id="KW-0732">Signal</keyword>
<dbReference type="Pfam" id="PF25944">
    <property type="entry name" value="Beta-barrel_RND"/>
    <property type="match status" value="1"/>
</dbReference>
<dbReference type="Gene3D" id="2.40.50.100">
    <property type="match status" value="1"/>
</dbReference>
<proteinExistence type="inferred from homology"/>